<dbReference type="OrthoDB" id="264057at2759"/>
<comment type="subcellular location">
    <subcellularLocation>
        <location evidence="1">Membrane</location>
        <topology evidence="1">Multi-pass membrane protein</topology>
    </subcellularLocation>
</comment>
<keyword evidence="5" id="KW-1133">Transmembrane helix</keyword>
<keyword evidence="8" id="KW-1185">Reference proteome</keyword>
<keyword evidence="6" id="KW-0472">Membrane</keyword>
<proteinExistence type="inferred from homology"/>
<comment type="caution">
    <text evidence="7">The sequence shown here is derived from an EMBL/GenBank/DDBJ whole genome shotgun (WGS) entry which is preliminary data.</text>
</comment>
<keyword evidence="3" id="KW-0813">Transport</keyword>
<dbReference type="EMBL" id="CACRXK020015905">
    <property type="protein sequence ID" value="CAB4029049.1"/>
    <property type="molecule type" value="Genomic_DNA"/>
</dbReference>
<evidence type="ECO:0000256" key="2">
    <source>
        <dbReference type="ARBA" id="ARBA00006690"/>
    </source>
</evidence>
<gene>
    <name evidence="7" type="ORF">PACLA_8A045982</name>
</gene>
<evidence type="ECO:0000256" key="5">
    <source>
        <dbReference type="ARBA" id="ARBA00022989"/>
    </source>
</evidence>
<sequence>MDPSDDLMPVVNALPYKQRKTVKFGRFEVSLTVANIFFAFLAIAGQVGQNVSLPLWIDSTMSPPSGGKANHTNLANHTNSSGNGDEYQPRVDGFFVYSFACISFVVIFGTTLIFIRLFQPHRLGETERSFPHSQLFLVGLFDALNGLLVVFAGSGSRTAPYLQAILGNFMIPLTMAFRFDQMSLDPPLMNLGPGVIPCQIVGEYMMFVMLLLPSVDAHSRDQIVGLATLLLARIFYFFSVILISFLTIKGFK</sequence>
<evidence type="ECO:0000313" key="7">
    <source>
        <dbReference type="EMBL" id="CAB4029049.1"/>
    </source>
</evidence>
<dbReference type="InterPro" id="IPR013936">
    <property type="entry name" value="CRT-like"/>
</dbReference>
<comment type="similarity">
    <text evidence="2">Belongs to the CRT-like transporter family.</text>
</comment>
<keyword evidence="4" id="KW-0812">Transmembrane</keyword>
<dbReference type="Proteomes" id="UP001152795">
    <property type="component" value="Unassembled WGS sequence"/>
</dbReference>
<protein>
    <submittedName>
        <fullName evidence="7">Uncharacterized protein</fullName>
    </submittedName>
</protein>
<evidence type="ECO:0000256" key="6">
    <source>
        <dbReference type="ARBA" id="ARBA00023136"/>
    </source>
</evidence>
<reference evidence="7" key="1">
    <citation type="submission" date="2020-04" db="EMBL/GenBank/DDBJ databases">
        <authorList>
            <person name="Alioto T."/>
            <person name="Alioto T."/>
            <person name="Gomez Garrido J."/>
        </authorList>
    </citation>
    <scope>NUCLEOTIDE SEQUENCE</scope>
    <source>
        <strain evidence="7">A484AB</strain>
    </source>
</reference>
<organism evidence="7 8">
    <name type="scientific">Paramuricea clavata</name>
    <name type="common">Red gorgonian</name>
    <name type="synonym">Violescent sea-whip</name>
    <dbReference type="NCBI Taxonomy" id="317549"/>
    <lineage>
        <taxon>Eukaryota</taxon>
        <taxon>Metazoa</taxon>
        <taxon>Cnidaria</taxon>
        <taxon>Anthozoa</taxon>
        <taxon>Octocorallia</taxon>
        <taxon>Malacalcyonacea</taxon>
        <taxon>Plexauridae</taxon>
        <taxon>Paramuricea</taxon>
    </lineage>
</organism>
<evidence type="ECO:0000256" key="3">
    <source>
        <dbReference type="ARBA" id="ARBA00022448"/>
    </source>
</evidence>
<feature type="non-terminal residue" evidence="7">
    <location>
        <position position="1"/>
    </location>
</feature>
<dbReference type="PANTHER" id="PTHR31326">
    <property type="entry name" value="PROTEIN CLT2, CHLOROPLASTIC"/>
    <property type="match status" value="1"/>
</dbReference>
<dbReference type="Pfam" id="PF08627">
    <property type="entry name" value="CRT-like"/>
    <property type="match status" value="1"/>
</dbReference>
<evidence type="ECO:0000313" key="8">
    <source>
        <dbReference type="Proteomes" id="UP001152795"/>
    </source>
</evidence>
<accession>A0A7D9JG54</accession>
<name>A0A7D9JG54_PARCT</name>
<dbReference type="AlphaFoldDB" id="A0A7D9JG54"/>
<dbReference type="GO" id="GO:0016020">
    <property type="term" value="C:membrane"/>
    <property type="evidence" value="ECO:0007669"/>
    <property type="project" value="UniProtKB-SubCell"/>
</dbReference>
<dbReference type="PANTHER" id="PTHR31326:SF1">
    <property type="entry name" value="PROTEIN CLT2, CHLOROPLASTIC"/>
    <property type="match status" value="1"/>
</dbReference>
<evidence type="ECO:0000256" key="1">
    <source>
        <dbReference type="ARBA" id="ARBA00004141"/>
    </source>
</evidence>
<evidence type="ECO:0000256" key="4">
    <source>
        <dbReference type="ARBA" id="ARBA00022692"/>
    </source>
</evidence>